<evidence type="ECO:0000313" key="3">
    <source>
        <dbReference type="Proteomes" id="UP000663852"/>
    </source>
</evidence>
<reference evidence="2" key="1">
    <citation type="submission" date="2021-02" db="EMBL/GenBank/DDBJ databases">
        <authorList>
            <person name="Nowell W R."/>
        </authorList>
    </citation>
    <scope>NUCLEOTIDE SEQUENCE</scope>
</reference>
<dbReference type="EMBL" id="CAJNOJ010000152">
    <property type="protein sequence ID" value="CAF1207065.1"/>
    <property type="molecule type" value="Genomic_DNA"/>
</dbReference>
<proteinExistence type="predicted"/>
<dbReference type="Proteomes" id="UP000663852">
    <property type="component" value="Unassembled WGS sequence"/>
</dbReference>
<comment type="caution">
    <text evidence="2">The sequence shown here is derived from an EMBL/GenBank/DDBJ whole genome shotgun (WGS) entry which is preliminary data.</text>
</comment>
<feature type="compositionally biased region" description="Basic and acidic residues" evidence="1">
    <location>
        <begin position="132"/>
        <end position="145"/>
    </location>
</feature>
<evidence type="ECO:0000313" key="2">
    <source>
        <dbReference type="EMBL" id="CAF1207065.1"/>
    </source>
</evidence>
<organism evidence="2 3">
    <name type="scientific">Adineta ricciae</name>
    <name type="common">Rotifer</name>
    <dbReference type="NCBI Taxonomy" id="249248"/>
    <lineage>
        <taxon>Eukaryota</taxon>
        <taxon>Metazoa</taxon>
        <taxon>Spiralia</taxon>
        <taxon>Gnathifera</taxon>
        <taxon>Rotifera</taxon>
        <taxon>Eurotatoria</taxon>
        <taxon>Bdelloidea</taxon>
        <taxon>Adinetida</taxon>
        <taxon>Adinetidae</taxon>
        <taxon>Adineta</taxon>
    </lineage>
</organism>
<dbReference type="AlphaFoldDB" id="A0A814WYA9"/>
<sequence>MTNPGRNFETMKKFDESFRHQSLKLFDKFRKNRYSPKSTPEGAVKLNDVCNTMAAEEDNPSTPIPTNPEDLTMRRRSSLTLPLEFQLQANTILKPKGILKLSDRTYSASNICCNSPKKQENPRYTNSIAQSKHENNNENQPRSDSDCSNPSTPSISTKLAMQNLSKYRRKKFNPDNLADSVVSEAKSNAKANECALKFRLAGQLKSNSRN</sequence>
<gene>
    <name evidence="2" type="ORF">EDS130_LOCUS25682</name>
</gene>
<evidence type="ECO:0000256" key="1">
    <source>
        <dbReference type="SAM" id="MobiDB-lite"/>
    </source>
</evidence>
<name>A0A814WYA9_ADIRI</name>
<protein>
    <submittedName>
        <fullName evidence="2">Uncharacterized protein</fullName>
    </submittedName>
</protein>
<feature type="compositionally biased region" description="Polar residues" evidence="1">
    <location>
        <begin position="146"/>
        <end position="155"/>
    </location>
</feature>
<feature type="region of interest" description="Disordered" evidence="1">
    <location>
        <begin position="132"/>
        <end position="155"/>
    </location>
</feature>
<accession>A0A814WYA9</accession>